<evidence type="ECO:0000313" key="15">
    <source>
        <dbReference type="Proteomes" id="UP000245998"/>
    </source>
</evidence>
<comment type="subunit">
    <text evidence="10">Homodimer.</text>
</comment>
<feature type="binding site" evidence="10">
    <location>
        <begin position="14"/>
        <end position="16"/>
    </location>
    <ligand>
        <name>shikimate</name>
        <dbReference type="ChEBI" id="CHEBI:36208"/>
    </ligand>
</feature>
<dbReference type="NCBIfam" id="NF001314">
    <property type="entry name" value="PRK00258.2-2"/>
    <property type="match status" value="1"/>
</dbReference>
<dbReference type="GO" id="GO:0052734">
    <property type="term" value="F:shikimate 3-dehydrogenase (NAD+) activity"/>
    <property type="evidence" value="ECO:0007669"/>
    <property type="project" value="RHEA"/>
</dbReference>
<dbReference type="GO" id="GO:0019632">
    <property type="term" value="P:shikimate metabolic process"/>
    <property type="evidence" value="ECO:0007669"/>
    <property type="project" value="InterPro"/>
</dbReference>
<feature type="binding site" evidence="10">
    <location>
        <position position="218"/>
    </location>
    <ligand>
        <name>NADP(+)</name>
        <dbReference type="ChEBI" id="CHEBI:58349"/>
    </ligand>
</feature>
<evidence type="ECO:0000256" key="7">
    <source>
        <dbReference type="ARBA" id="ARBA00051639"/>
    </source>
</evidence>
<comment type="catalytic activity">
    <reaction evidence="7">
        <text>L-quinate + NAD(+) = 3-dehydroquinate + NADH + H(+)</text>
        <dbReference type="Rhea" id="RHEA:22364"/>
        <dbReference type="ChEBI" id="CHEBI:15378"/>
        <dbReference type="ChEBI" id="CHEBI:29751"/>
        <dbReference type="ChEBI" id="CHEBI:32364"/>
        <dbReference type="ChEBI" id="CHEBI:57540"/>
        <dbReference type="ChEBI" id="CHEBI:57945"/>
        <dbReference type="EC" id="1.1.1.24"/>
    </reaction>
</comment>
<proteinExistence type="inferred from homology"/>
<feature type="domain" description="Quinate/shikimate 5-dehydrogenase/glutamyl-tRNA reductase" evidence="11">
    <location>
        <begin position="116"/>
        <end position="192"/>
    </location>
</feature>
<dbReference type="SUPFAM" id="SSF51735">
    <property type="entry name" value="NAD(P)-binding Rossmann-fold domains"/>
    <property type="match status" value="1"/>
</dbReference>
<name>A0A2U1K4Q6_9BACI</name>
<feature type="binding site" evidence="10">
    <location>
        <position position="241"/>
    </location>
    <ligand>
        <name>NADP(+)</name>
        <dbReference type="ChEBI" id="CHEBI:58349"/>
    </ligand>
</feature>
<comment type="catalytic activity">
    <reaction evidence="8">
        <text>shikimate + NAD(+) = 3-dehydroshikimate + NADH + H(+)</text>
        <dbReference type="Rhea" id="RHEA:17741"/>
        <dbReference type="ChEBI" id="CHEBI:15378"/>
        <dbReference type="ChEBI" id="CHEBI:16630"/>
        <dbReference type="ChEBI" id="CHEBI:36208"/>
        <dbReference type="ChEBI" id="CHEBI:57540"/>
        <dbReference type="ChEBI" id="CHEBI:57945"/>
    </reaction>
</comment>
<dbReference type="GO" id="GO:0009423">
    <property type="term" value="P:chorismate biosynthetic process"/>
    <property type="evidence" value="ECO:0007669"/>
    <property type="project" value="UniProtKB-UniRule"/>
</dbReference>
<evidence type="ECO:0000256" key="2">
    <source>
        <dbReference type="ARBA" id="ARBA00022605"/>
    </source>
</evidence>
<keyword evidence="2 10" id="KW-0028">Amino-acid biosynthesis</keyword>
<feature type="binding site" evidence="10">
    <location>
        <position position="101"/>
    </location>
    <ligand>
        <name>shikimate</name>
        <dbReference type="ChEBI" id="CHEBI:36208"/>
    </ligand>
</feature>
<dbReference type="InterPro" id="IPR013708">
    <property type="entry name" value="Shikimate_DH-bd_N"/>
</dbReference>
<dbReference type="GO" id="GO:0050661">
    <property type="term" value="F:NADP binding"/>
    <property type="evidence" value="ECO:0007669"/>
    <property type="project" value="InterPro"/>
</dbReference>
<dbReference type="FunFam" id="3.40.50.720:FF:000086">
    <property type="entry name" value="Quinate/shikimate dehydrogenase"/>
    <property type="match status" value="1"/>
</dbReference>
<evidence type="ECO:0000256" key="1">
    <source>
        <dbReference type="ARBA" id="ARBA00004871"/>
    </source>
</evidence>
<dbReference type="RefSeq" id="WP_116553924.1">
    <property type="nucleotide sequence ID" value="NZ_QCZG01000008.1"/>
</dbReference>
<comment type="function">
    <text evidence="10">Involved in the biosynthesis of the chorismate, which leads to the biosynthesis of aromatic amino acids. Catalyzes the reversible NADPH linked reduction of 3-dehydroshikimate (DHSA) to yield shikimate (SA).</text>
</comment>
<reference evidence="14 15" key="1">
    <citation type="submission" date="2018-04" db="EMBL/GenBank/DDBJ databases">
        <title>Camelliibacillus theae gen. nov., sp. nov., isolated from Pu'er tea.</title>
        <authorList>
            <person name="Niu L."/>
        </authorList>
    </citation>
    <scope>NUCLEOTIDE SEQUENCE [LARGE SCALE GENOMIC DNA]</scope>
    <source>
        <strain evidence="14 15">T8</strain>
    </source>
</reference>
<comment type="pathway">
    <text evidence="1 10">Metabolic intermediate biosynthesis; chorismate biosynthesis; chorismate from D-erythrose 4-phosphate and phosphoenolpyruvate: step 4/7.</text>
</comment>
<evidence type="ECO:0000256" key="9">
    <source>
        <dbReference type="ARBA" id="ARBA00060613"/>
    </source>
</evidence>
<keyword evidence="3 10" id="KW-0521">NADP</keyword>
<dbReference type="Gene3D" id="3.40.50.720">
    <property type="entry name" value="NAD(P)-binding Rossmann-like Domain"/>
    <property type="match status" value="1"/>
</dbReference>
<evidence type="ECO:0000256" key="8">
    <source>
        <dbReference type="ARBA" id="ARBA00052329"/>
    </source>
</evidence>
<dbReference type="NCBIfam" id="TIGR00507">
    <property type="entry name" value="aroE"/>
    <property type="match status" value="1"/>
</dbReference>
<dbReference type="Proteomes" id="UP000245998">
    <property type="component" value="Unassembled WGS sequence"/>
</dbReference>
<dbReference type="Pfam" id="PF18317">
    <property type="entry name" value="SDH_C"/>
    <property type="match status" value="1"/>
</dbReference>
<dbReference type="Pfam" id="PF01488">
    <property type="entry name" value="Shikimate_DH"/>
    <property type="match status" value="1"/>
</dbReference>
<dbReference type="GO" id="GO:0009073">
    <property type="term" value="P:aromatic amino acid family biosynthetic process"/>
    <property type="evidence" value="ECO:0007669"/>
    <property type="project" value="UniProtKB-KW"/>
</dbReference>
<evidence type="ECO:0000259" key="13">
    <source>
        <dbReference type="Pfam" id="PF18317"/>
    </source>
</evidence>
<feature type="domain" description="SDH C-terminal" evidence="13">
    <location>
        <begin position="241"/>
        <end position="271"/>
    </location>
</feature>
<dbReference type="GO" id="GO:0004764">
    <property type="term" value="F:shikimate 3-dehydrogenase (NADP+) activity"/>
    <property type="evidence" value="ECO:0007669"/>
    <property type="project" value="UniProtKB-UniRule"/>
</dbReference>
<organism evidence="14 15">
    <name type="scientific">Pueribacillus theae</name>
    <dbReference type="NCBI Taxonomy" id="2171751"/>
    <lineage>
        <taxon>Bacteria</taxon>
        <taxon>Bacillati</taxon>
        <taxon>Bacillota</taxon>
        <taxon>Bacilli</taxon>
        <taxon>Bacillales</taxon>
        <taxon>Bacillaceae</taxon>
        <taxon>Pueribacillus</taxon>
    </lineage>
</organism>
<dbReference type="NCBIfam" id="NF001319">
    <property type="entry name" value="PRK00258.3-3"/>
    <property type="match status" value="1"/>
</dbReference>
<dbReference type="InterPro" id="IPR011342">
    <property type="entry name" value="Shikimate_DH"/>
</dbReference>
<evidence type="ECO:0000256" key="4">
    <source>
        <dbReference type="ARBA" id="ARBA00023002"/>
    </source>
</evidence>
<feature type="binding site" evidence="10">
    <location>
        <position position="220"/>
    </location>
    <ligand>
        <name>shikimate</name>
        <dbReference type="ChEBI" id="CHEBI:36208"/>
    </ligand>
</feature>
<keyword evidence="5 10" id="KW-0057">Aromatic amino acid biosynthesis</keyword>
<dbReference type="EMBL" id="QCZG01000008">
    <property type="protein sequence ID" value="PWA12507.1"/>
    <property type="molecule type" value="Genomic_DNA"/>
</dbReference>
<dbReference type="HAMAP" id="MF_00222">
    <property type="entry name" value="Shikimate_DH_AroE"/>
    <property type="match status" value="1"/>
</dbReference>
<dbReference type="GO" id="GO:0005829">
    <property type="term" value="C:cytosol"/>
    <property type="evidence" value="ECO:0007669"/>
    <property type="project" value="TreeGrafter"/>
</dbReference>
<dbReference type="AlphaFoldDB" id="A0A2U1K4Q6"/>
<dbReference type="GO" id="GO:0030266">
    <property type="term" value="F:quinate 3-dehydrogenase (NAD+) activity"/>
    <property type="evidence" value="ECO:0007669"/>
    <property type="project" value="UniProtKB-EC"/>
</dbReference>
<evidence type="ECO:0000256" key="6">
    <source>
        <dbReference type="ARBA" id="ARBA00049442"/>
    </source>
</evidence>
<dbReference type="CDD" id="cd01065">
    <property type="entry name" value="NAD_bind_Shikimate_DH"/>
    <property type="match status" value="1"/>
</dbReference>
<dbReference type="InterPro" id="IPR046346">
    <property type="entry name" value="Aminoacid_DH-like_N_sf"/>
</dbReference>
<feature type="binding site" evidence="10">
    <location>
        <begin position="150"/>
        <end position="155"/>
    </location>
    <ligand>
        <name>NADP(+)</name>
        <dbReference type="ChEBI" id="CHEBI:58349"/>
    </ligand>
</feature>
<comment type="catalytic activity">
    <reaction evidence="6 10">
        <text>shikimate + NADP(+) = 3-dehydroshikimate + NADPH + H(+)</text>
        <dbReference type="Rhea" id="RHEA:17737"/>
        <dbReference type="ChEBI" id="CHEBI:15378"/>
        <dbReference type="ChEBI" id="CHEBI:16630"/>
        <dbReference type="ChEBI" id="CHEBI:36208"/>
        <dbReference type="ChEBI" id="CHEBI:57783"/>
        <dbReference type="ChEBI" id="CHEBI:58349"/>
        <dbReference type="EC" id="1.1.1.25"/>
    </reaction>
</comment>
<gene>
    <name evidence="10 14" type="primary">aroE</name>
    <name evidence="14" type="ORF">DCC39_05705</name>
</gene>
<comment type="similarity">
    <text evidence="10">Belongs to the shikimate dehydrogenase family.</text>
</comment>
<feature type="binding site" evidence="10">
    <location>
        <begin position="126"/>
        <end position="130"/>
    </location>
    <ligand>
        <name>NADP(+)</name>
        <dbReference type="ChEBI" id="CHEBI:58349"/>
    </ligand>
</feature>
<dbReference type="InterPro" id="IPR006151">
    <property type="entry name" value="Shikm_DH/Glu-tRNA_Rdtase"/>
</dbReference>
<keyword evidence="4 10" id="KW-0560">Oxidoreductase</keyword>
<dbReference type="Pfam" id="PF08501">
    <property type="entry name" value="Shikimate_dh_N"/>
    <property type="match status" value="1"/>
</dbReference>
<feature type="binding site" evidence="10">
    <location>
        <position position="77"/>
    </location>
    <ligand>
        <name>NADP(+)</name>
        <dbReference type="ChEBI" id="CHEBI:58349"/>
    </ligand>
</feature>
<comment type="caution">
    <text evidence="14">The sequence shown here is derived from an EMBL/GenBank/DDBJ whole genome shotgun (WGS) entry which is preliminary data.</text>
</comment>
<feature type="binding site" evidence="10">
    <location>
        <position position="61"/>
    </location>
    <ligand>
        <name>shikimate</name>
        <dbReference type="ChEBI" id="CHEBI:36208"/>
    </ligand>
</feature>
<dbReference type="GO" id="GO:0008652">
    <property type="term" value="P:amino acid biosynthetic process"/>
    <property type="evidence" value="ECO:0007669"/>
    <property type="project" value="UniProtKB-KW"/>
</dbReference>
<feature type="domain" description="Shikimate dehydrogenase substrate binding N-terminal" evidence="12">
    <location>
        <begin position="6"/>
        <end position="88"/>
    </location>
</feature>
<dbReference type="SUPFAM" id="SSF53223">
    <property type="entry name" value="Aminoacid dehydrogenase-like, N-terminal domain"/>
    <property type="match status" value="1"/>
</dbReference>
<dbReference type="Gene3D" id="3.40.50.10860">
    <property type="entry name" value="Leucine Dehydrogenase, chain A, domain 1"/>
    <property type="match status" value="1"/>
</dbReference>
<comment type="pathway">
    <text evidence="9">Aromatic compound metabolism; 3,4-dihydroxybenzoate biosynthesis; 3-dehydroquinate from D-quinate (NAD(+) route).</text>
</comment>
<dbReference type="PANTHER" id="PTHR21089">
    <property type="entry name" value="SHIKIMATE DEHYDROGENASE"/>
    <property type="match status" value="1"/>
</dbReference>
<evidence type="ECO:0000259" key="12">
    <source>
        <dbReference type="Pfam" id="PF08501"/>
    </source>
</evidence>
<dbReference type="EC" id="1.1.1.25" evidence="10"/>
<accession>A0A2U1K4Q6</accession>
<feature type="binding site" evidence="10">
    <location>
        <position position="86"/>
    </location>
    <ligand>
        <name>shikimate</name>
        <dbReference type="ChEBI" id="CHEBI:36208"/>
    </ligand>
</feature>
<protein>
    <recommendedName>
        <fullName evidence="10">Shikimate dehydrogenase (NADP(+))</fullName>
        <shortName evidence="10">SDH</shortName>
        <ecNumber evidence="10">1.1.1.25</ecNumber>
    </recommendedName>
</protein>
<dbReference type="InterPro" id="IPR041121">
    <property type="entry name" value="SDH_C"/>
</dbReference>
<evidence type="ECO:0000313" key="14">
    <source>
        <dbReference type="EMBL" id="PWA12507.1"/>
    </source>
</evidence>
<dbReference type="UniPathway" id="UPA00053">
    <property type="reaction ID" value="UER00087"/>
</dbReference>
<feature type="binding site" evidence="10">
    <location>
        <position position="248"/>
    </location>
    <ligand>
        <name>shikimate</name>
        <dbReference type="ChEBI" id="CHEBI:36208"/>
    </ligand>
</feature>
<dbReference type="PANTHER" id="PTHR21089:SF1">
    <property type="entry name" value="BIFUNCTIONAL 3-DEHYDROQUINATE DEHYDRATASE_SHIKIMATE DEHYDROGENASE, CHLOROPLASTIC"/>
    <property type="match status" value="1"/>
</dbReference>
<dbReference type="OrthoDB" id="9792692at2"/>
<evidence type="ECO:0000256" key="3">
    <source>
        <dbReference type="ARBA" id="ARBA00022857"/>
    </source>
</evidence>
<dbReference type="InterPro" id="IPR036291">
    <property type="entry name" value="NAD(P)-bd_dom_sf"/>
</dbReference>
<evidence type="ECO:0000256" key="5">
    <source>
        <dbReference type="ARBA" id="ARBA00023141"/>
    </source>
</evidence>
<feature type="active site" description="Proton acceptor" evidence="10">
    <location>
        <position position="65"/>
    </location>
</feature>
<dbReference type="InterPro" id="IPR022893">
    <property type="entry name" value="Shikimate_DH_fam"/>
</dbReference>
<keyword evidence="15" id="KW-1185">Reference proteome</keyword>
<dbReference type="NCBIfam" id="NF001310">
    <property type="entry name" value="PRK00258.1-2"/>
    <property type="match status" value="1"/>
</dbReference>
<sequence>MGIFGVIGHPISHSMSPIMHNCEFKQLGFPHHYTAFDVHPNDLKKAIDGMRALHILGLNVTIPHKVAVMEWLDEIDEEARLIGAVNTIKNENGRLIGSNTDGEGYLRSLQKLIDHPFHDKNVLIIGAGGASRAIVTALARYGISRIDIANRTLQKAEQLAMHARQFVKSNAIPLQEAEEKLSTYGIIVNTTSVGMSPNLSDMPINIHHLKKGTIVSDLIYNPLSTMFLKKAKEKGAITANGIGMFVHQGALSFEKWLGVAPNIERMTETVLKKLGG</sequence>
<evidence type="ECO:0000259" key="11">
    <source>
        <dbReference type="Pfam" id="PF01488"/>
    </source>
</evidence>
<evidence type="ECO:0000256" key="10">
    <source>
        <dbReference type="HAMAP-Rule" id="MF_00222"/>
    </source>
</evidence>